<protein>
    <recommendedName>
        <fullName evidence="11">Aminopeptidase</fullName>
        <ecNumber evidence="11">3.4.11.-</ecNumber>
    </recommendedName>
</protein>
<dbReference type="Pfam" id="PF01433">
    <property type="entry name" value="Peptidase_M1"/>
    <property type="match status" value="1"/>
</dbReference>
<dbReference type="EC" id="3.4.11.-" evidence="11"/>
<evidence type="ECO:0000256" key="7">
    <source>
        <dbReference type="ARBA" id="ARBA00023049"/>
    </source>
</evidence>
<evidence type="ECO:0000313" key="16">
    <source>
        <dbReference type="Proteomes" id="UP000290900"/>
    </source>
</evidence>
<dbReference type="GO" id="GO:0016020">
    <property type="term" value="C:membrane"/>
    <property type="evidence" value="ECO:0007669"/>
    <property type="project" value="TreeGrafter"/>
</dbReference>
<keyword evidence="3 11" id="KW-0645">Protease</keyword>
<comment type="cofactor">
    <cofactor evidence="9 11">
        <name>Zn(2+)</name>
        <dbReference type="ChEBI" id="CHEBI:29105"/>
    </cofactor>
    <text evidence="9 11">Binds 1 zinc ion per subunit.</text>
</comment>
<feature type="binding site" evidence="9">
    <location>
        <position position="333"/>
    </location>
    <ligand>
        <name>Zn(2+)</name>
        <dbReference type="ChEBI" id="CHEBI:29105"/>
        <note>catalytic</note>
    </ligand>
</feature>
<dbReference type="GO" id="GO:0042277">
    <property type="term" value="F:peptide binding"/>
    <property type="evidence" value="ECO:0007669"/>
    <property type="project" value="TreeGrafter"/>
</dbReference>
<feature type="domain" description="Peptidase M1 membrane alanine aminopeptidase" evidence="12">
    <location>
        <begin position="257"/>
        <end position="474"/>
    </location>
</feature>
<feature type="domain" description="Aminopeptidase N-like N-terminal" evidence="14">
    <location>
        <begin position="21"/>
        <end position="217"/>
    </location>
</feature>
<evidence type="ECO:0000256" key="10">
    <source>
        <dbReference type="PIRSR" id="PIRSR634016-4"/>
    </source>
</evidence>
<evidence type="ECO:0000256" key="1">
    <source>
        <dbReference type="ARBA" id="ARBA00010136"/>
    </source>
</evidence>
<dbReference type="GO" id="GO:0070006">
    <property type="term" value="F:metalloaminopeptidase activity"/>
    <property type="evidence" value="ECO:0007669"/>
    <property type="project" value="TreeGrafter"/>
</dbReference>
<dbReference type="SUPFAM" id="SSF63737">
    <property type="entry name" value="Leukotriene A4 hydrolase N-terminal domain"/>
    <property type="match status" value="1"/>
</dbReference>
<evidence type="ECO:0000256" key="3">
    <source>
        <dbReference type="ARBA" id="ARBA00022670"/>
    </source>
</evidence>
<dbReference type="GO" id="GO:0005737">
    <property type="term" value="C:cytoplasm"/>
    <property type="evidence" value="ECO:0007669"/>
    <property type="project" value="TreeGrafter"/>
</dbReference>
<dbReference type="GO" id="GO:0043171">
    <property type="term" value="P:peptide catabolic process"/>
    <property type="evidence" value="ECO:0007669"/>
    <property type="project" value="TreeGrafter"/>
</dbReference>
<dbReference type="InterPro" id="IPR027268">
    <property type="entry name" value="Peptidase_M4/M1_CTD_sf"/>
</dbReference>
<evidence type="ECO:0000256" key="11">
    <source>
        <dbReference type="RuleBase" id="RU364040"/>
    </source>
</evidence>
<evidence type="ECO:0000259" key="14">
    <source>
        <dbReference type="Pfam" id="PF17900"/>
    </source>
</evidence>
<dbReference type="AlphaFoldDB" id="A0A448YEX3"/>
<reference evidence="15 16" key="1">
    <citation type="submission" date="2018-12" db="EMBL/GenBank/DDBJ databases">
        <authorList>
            <person name="Tiukova I."/>
            <person name="Dainat J."/>
        </authorList>
    </citation>
    <scope>NUCLEOTIDE SEQUENCE [LARGE SCALE GENOMIC DNA]</scope>
</reference>
<dbReference type="InterPro" id="IPR014782">
    <property type="entry name" value="Peptidase_M1_dom"/>
</dbReference>
<dbReference type="Proteomes" id="UP000290900">
    <property type="component" value="Unassembled WGS sequence"/>
</dbReference>
<dbReference type="SUPFAM" id="SSF55486">
    <property type="entry name" value="Metalloproteases ('zincins'), catalytic domain"/>
    <property type="match status" value="1"/>
</dbReference>
<dbReference type="PANTHER" id="PTHR11533:SF171">
    <property type="entry name" value="AMINOPEPTIDASE"/>
    <property type="match status" value="1"/>
</dbReference>
<comment type="similarity">
    <text evidence="1 11">Belongs to the peptidase M1 family.</text>
</comment>
<dbReference type="InterPro" id="IPR050344">
    <property type="entry name" value="Peptidase_M1_aminopeptidases"/>
</dbReference>
<dbReference type="InterPro" id="IPR034016">
    <property type="entry name" value="M1_APN-typ"/>
</dbReference>
<feature type="binding site" evidence="9">
    <location>
        <position position="329"/>
    </location>
    <ligand>
        <name>Zn(2+)</name>
        <dbReference type="ChEBI" id="CHEBI:29105"/>
        <note>catalytic</note>
    </ligand>
</feature>
<dbReference type="GO" id="GO:0006508">
    <property type="term" value="P:proteolysis"/>
    <property type="evidence" value="ECO:0007669"/>
    <property type="project" value="UniProtKB-KW"/>
</dbReference>
<dbReference type="Gene3D" id="1.25.50.20">
    <property type="match status" value="1"/>
</dbReference>
<feature type="binding site" evidence="9">
    <location>
        <position position="352"/>
    </location>
    <ligand>
        <name>Zn(2+)</name>
        <dbReference type="ChEBI" id="CHEBI:29105"/>
        <note>catalytic</note>
    </ligand>
</feature>
<dbReference type="OrthoDB" id="10031169at2759"/>
<keyword evidence="4 9" id="KW-0479">Metal-binding</keyword>
<dbReference type="PANTHER" id="PTHR11533">
    <property type="entry name" value="PROTEASE M1 ZINC METALLOPROTEASE"/>
    <property type="match status" value="1"/>
</dbReference>
<evidence type="ECO:0000256" key="6">
    <source>
        <dbReference type="ARBA" id="ARBA00022833"/>
    </source>
</evidence>
<dbReference type="Gene3D" id="2.60.40.1730">
    <property type="entry name" value="tricorn interacting facor f3 domain"/>
    <property type="match status" value="1"/>
</dbReference>
<dbReference type="InParanoid" id="A0A448YEX3"/>
<dbReference type="InterPro" id="IPR024571">
    <property type="entry name" value="ERAP1-like_C_dom"/>
</dbReference>
<evidence type="ECO:0000259" key="12">
    <source>
        <dbReference type="Pfam" id="PF01433"/>
    </source>
</evidence>
<dbReference type="InterPro" id="IPR001930">
    <property type="entry name" value="Peptidase_M1"/>
</dbReference>
<sequence length="868" mass="97696">MSAISFPDNSVHESLPSSITPLHYKVHLFDLDVKKNTFNGLTTIQFAVNSATTSVILHQKFLNFQSAKAVSHVTKTNAEVPVNQITKNDEKETVEFKLESPVSKGQLDLEIRYSGKIRTDMTGFYTSHYETEKGDTEYILVTQFESADARSAFPCYDEPNRKATFDISLTVEKDVTALSNMPVLSSKTLDSGKKGPGFDRPLKCVTFETTPKMSTYLVAWSVGKFDYVETHTKNSYRGKPLPVRVYTIPGQSKTGQFALSVARKDVDYLSKIFDVEYPLPKLDLLAVPQFGANAMENWGMVTFRATALLYDEDKSDVSYQQNVAYVVSHEIAHSWFGNYVTMNWWSDLWLNESFATFVGSLCVEDMHPEWKTFTDFVTNGVEVALDLDSLENSHPIEVRVNTAAEIDQIFDHISYLKGGSIIRMVASTVGVDVFLKGVSNYLKKHSFGNAKSDDLWDEVAAVSGKDITKLIAPWIRAVGYPYVSVENTSEHKIKVAQHRFILGREATADEDKVLWWIPNISALTDVRTATIAADNFVKLNKDTVGFYRVFYEESLFDNIVANLSGLSAEDKIGLVADTAAAAQTGYLKTSALLKLFEALKDEEDVNVWIEIIKRLDTLKLIFFSDAEVLEKLNNFSRKLFKSKFSQLFAEPTEKLTFPQSKLRSLLFSESGSVGVPETIAAAQKLFHEGSIEPSLRLPVFQTLLANKETCTREVFDYVLNEVKHPSSIDSTEIALKALGSISNTDLFLDDILGLYFSKYVLEMDYMFLTIALVKNPNTKAKFWKFFEGNYPRFRSDVAMWTLDRLIKNLLPRLVSRELAIEIQSFFADKDTTGYTKGLHQGLDSIKSSLIWTQGSRSDVLGWLSANEQ</sequence>
<dbReference type="Gene3D" id="2.60.40.1910">
    <property type="match status" value="1"/>
</dbReference>
<dbReference type="FunFam" id="2.60.40.1730:FF:000002">
    <property type="entry name" value="Aminopeptidase"/>
    <property type="match status" value="1"/>
</dbReference>
<evidence type="ECO:0000256" key="5">
    <source>
        <dbReference type="ARBA" id="ARBA00022801"/>
    </source>
</evidence>
<dbReference type="InterPro" id="IPR045357">
    <property type="entry name" value="Aminopeptidase_N-like_N"/>
</dbReference>
<dbReference type="EMBL" id="CAACVR010000001">
    <property type="protein sequence ID" value="VEU19505.1"/>
    <property type="molecule type" value="Genomic_DNA"/>
</dbReference>
<dbReference type="Gene3D" id="1.10.390.10">
    <property type="entry name" value="Neutral Protease Domain 2"/>
    <property type="match status" value="1"/>
</dbReference>
<evidence type="ECO:0000256" key="4">
    <source>
        <dbReference type="ARBA" id="ARBA00022723"/>
    </source>
</evidence>
<dbReference type="PRINTS" id="PR00756">
    <property type="entry name" value="ALADIPTASE"/>
</dbReference>
<feature type="active site" description="Proton acceptor" evidence="8">
    <location>
        <position position="330"/>
    </location>
</feature>
<dbReference type="FunFam" id="1.10.390.10:FF:000001">
    <property type="entry name" value="Aminopeptidase"/>
    <property type="match status" value="1"/>
</dbReference>
<feature type="site" description="Transition state stabilizer" evidence="10">
    <location>
        <position position="415"/>
    </location>
</feature>
<keyword evidence="5 11" id="KW-0378">Hydrolase</keyword>
<dbReference type="CDD" id="cd09601">
    <property type="entry name" value="M1_APN-Q_like"/>
    <property type="match status" value="1"/>
</dbReference>
<proteinExistence type="inferred from homology"/>
<keyword evidence="6 9" id="KW-0862">Zinc</keyword>
<evidence type="ECO:0000259" key="13">
    <source>
        <dbReference type="Pfam" id="PF11838"/>
    </source>
</evidence>
<dbReference type="Pfam" id="PF17900">
    <property type="entry name" value="Peptidase_M1_N"/>
    <property type="match status" value="1"/>
</dbReference>
<organism evidence="15 16">
    <name type="scientific">Brettanomyces naardenensis</name>
    <name type="common">Yeast</name>
    <dbReference type="NCBI Taxonomy" id="13370"/>
    <lineage>
        <taxon>Eukaryota</taxon>
        <taxon>Fungi</taxon>
        <taxon>Dikarya</taxon>
        <taxon>Ascomycota</taxon>
        <taxon>Saccharomycotina</taxon>
        <taxon>Pichiomycetes</taxon>
        <taxon>Pichiales</taxon>
        <taxon>Pichiaceae</taxon>
        <taxon>Brettanomyces</taxon>
    </lineage>
</organism>
<dbReference type="Pfam" id="PF11838">
    <property type="entry name" value="ERAP1_C"/>
    <property type="match status" value="1"/>
</dbReference>
<dbReference type="STRING" id="13370.A0A448YEX3"/>
<accession>A0A448YEX3</accession>
<name>A0A448YEX3_BRENA</name>
<dbReference type="GO" id="GO:0008270">
    <property type="term" value="F:zinc ion binding"/>
    <property type="evidence" value="ECO:0007669"/>
    <property type="project" value="UniProtKB-UniRule"/>
</dbReference>
<keyword evidence="16" id="KW-1185">Reference proteome</keyword>
<keyword evidence="7 11" id="KW-0482">Metalloprotease</keyword>
<evidence type="ECO:0000256" key="8">
    <source>
        <dbReference type="PIRSR" id="PIRSR634016-1"/>
    </source>
</evidence>
<evidence type="ECO:0000256" key="2">
    <source>
        <dbReference type="ARBA" id="ARBA00022438"/>
    </source>
</evidence>
<feature type="domain" description="ERAP1-like C-terminal" evidence="13">
    <location>
        <begin position="536"/>
        <end position="846"/>
    </location>
</feature>
<gene>
    <name evidence="15" type="ORF">BRENAR_LOCUS242</name>
</gene>
<evidence type="ECO:0000256" key="9">
    <source>
        <dbReference type="PIRSR" id="PIRSR634016-3"/>
    </source>
</evidence>
<keyword evidence="2 11" id="KW-0031">Aminopeptidase</keyword>
<dbReference type="InterPro" id="IPR042097">
    <property type="entry name" value="Aminopeptidase_N-like_N_sf"/>
</dbReference>
<evidence type="ECO:0000313" key="15">
    <source>
        <dbReference type="EMBL" id="VEU19505.1"/>
    </source>
</evidence>